<keyword evidence="1" id="KW-0808">Transferase</keyword>
<comment type="caution">
    <text evidence="1">The sequence shown here is derived from an EMBL/GenBank/DDBJ whole genome shotgun (WGS) entry which is preliminary data.</text>
</comment>
<dbReference type="Proteomes" id="UP000827976">
    <property type="component" value="Chromosome 3"/>
</dbReference>
<dbReference type="EC" id="2.1.1.170" evidence="1"/>
<dbReference type="EMBL" id="CM037013">
    <property type="protein sequence ID" value="KAH7688739.1"/>
    <property type="molecule type" value="Genomic_DNA"/>
</dbReference>
<protein>
    <submittedName>
        <fullName evidence="1">16S rRNA (Guanine527-N7)-methyltransferase protein</fullName>
        <ecNumber evidence="1">2.1.1.170</ecNumber>
    </submittedName>
</protein>
<evidence type="ECO:0000313" key="1">
    <source>
        <dbReference type="EMBL" id="KAH7688739.1"/>
    </source>
</evidence>
<name>A0ACB7WLE3_DIOAL</name>
<proteinExistence type="predicted"/>
<keyword evidence="1" id="KW-0489">Methyltransferase</keyword>
<sequence length="284" mass="31224">MAIWCSKFGMPEISSLHCSALPSLFRCLSIASASSPSPSVPNKRTQTPILETLSSHKKEQISLYVGALLQWNQRMNLTAVTQEDEVLSRHVEDSLAIIPIMLRSYLSNCSSTSSCDGIDVIDVGSGAGLPGLILAIAYPSWKITLLESMHKRCLFLEHAVSHIGLSNVQILHERAENVGQNVAFRERFDVAVARAVAELRVLAEYCIPLVRVGGLFIAAKGYDPQEEVKNAEKAIHLMGASISELSYVESYSPHGQRTVVTCLKKRSTPRRYPRRPGTPSKIPL</sequence>
<gene>
    <name evidence="1" type="ORF">IHE45_03G051400</name>
</gene>
<accession>A0ACB7WLE3</accession>
<keyword evidence="2" id="KW-1185">Reference proteome</keyword>
<organism evidence="1 2">
    <name type="scientific">Dioscorea alata</name>
    <name type="common">Purple yam</name>
    <dbReference type="NCBI Taxonomy" id="55571"/>
    <lineage>
        <taxon>Eukaryota</taxon>
        <taxon>Viridiplantae</taxon>
        <taxon>Streptophyta</taxon>
        <taxon>Embryophyta</taxon>
        <taxon>Tracheophyta</taxon>
        <taxon>Spermatophyta</taxon>
        <taxon>Magnoliopsida</taxon>
        <taxon>Liliopsida</taxon>
        <taxon>Dioscoreales</taxon>
        <taxon>Dioscoreaceae</taxon>
        <taxon>Dioscorea</taxon>
    </lineage>
</organism>
<evidence type="ECO:0000313" key="2">
    <source>
        <dbReference type="Proteomes" id="UP000827976"/>
    </source>
</evidence>
<reference evidence="2" key="1">
    <citation type="journal article" date="2022" name="Nat. Commun.">
        <title>Chromosome evolution and the genetic basis of agronomically important traits in greater yam.</title>
        <authorList>
            <person name="Bredeson J.V."/>
            <person name="Lyons J.B."/>
            <person name="Oniyinde I.O."/>
            <person name="Okereke N.R."/>
            <person name="Kolade O."/>
            <person name="Nnabue I."/>
            <person name="Nwadili C.O."/>
            <person name="Hribova E."/>
            <person name="Parker M."/>
            <person name="Nwogha J."/>
            <person name="Shu S."/>
            <person name="Carlson J."/>
            <person name="Kariba R."/>
            <person name="Muthemba S."/>
            <person name="Knop K."/>
            <person name="Barton G.J."/>
            <person name="Sherwood A.V."/>
            <person name="Lopez-Montes A."/>
            <person name="Asiedu R."/>
            <person name="Jamnadass R."/>
            <person name="Muchugi A."/>
            <person name="Goodstein D."/>
            <person name="Egesi C.N."/>
            <person name="Featherston J."/>
            <person name="Asfaw A."/>
            <person name="Simpson G.G."/>
            <person name="Dolezel J."/>
            <person name="Hendre P.S."/>
            <person name="Van Deynze A."/>
            <person name="Kumar P.L."/>
            <person name="Obidiegwu J.E."/>
            <person name="Bhattacharjee R."/>
            <person name="Rokhsar D.S."/>
        </authorList>
    </citation>
    <scope>NUCLEOTIDE SEQUENCE [LARGE SCALE GENOMIC DNA]</scope>
    <source>
        <strain evidence="2">cv. TDa95/00328</strain>
    </source>
</reference>